<keyword evidence="3" id="KW-1185">Reference proteome</keyword>
<gene>
    <name evidence="2" type="ORF">PUN28_019093</name>
</gene>
<organism evidence="2 3">
    <name type="scientific">Cardiocondyla obscurior</name>
    <dbReference type="NCBI Taxonomy" id="286306"/>
    <lineage>
        <taxon>Eukaryota</taxon>
        <taxon>Metazoa</taxon>
        <taxon>Ecdysozoa</taxon>
        <taxon>Arthropoda</taxon>
        <taxon>Hexapoda</taxon>
        <taxon>Insecta</taxon>
        <taxon>Pterygota</taxon>
        <taxon>Neoptera</taxon>
        <taxon>Endopterygota</taxon>
        <taxon>Hymenoptera</taxon>
        <taxon>Apocrita</taxon>
        <taxon>Aculeata</taxon>
        <taxon>Formicoidea</taxon>
        <taxon>Formicidae</taxon>
        <taxon>Myrmicinae</taxon>
        <taxon>Cardiocondyla</taxon>
    </lineage>
</organism>
<accession>A0AAW2EEQ4</accession>
<comment type="caution">
    <text evidence="2">The sequence shown here is derived from an EMBL/GenBank/DDBJ whole genome shotgun (WGS) entry which is preliminary data.</text>
</comment>
<dbReference type="EMBL" id="JADYXP020000024">
    <property type="protein sequence ID" value="KAL0101687.1"/>
    <property type="molecule type" value="Genomic_DNA"/>
</dbReference>
<name>A0AAW2EEQ4_9HYME</name>
<evidence type="ECO:0000313" key="2">
    <source>
        <dbReference type="EMBL" id="KAL0101687.1"/>
    </source>
</evidence>
<feature type="compositionally biased region" description="Basic residues" evidence="1">
    <location>
        <begin position="77"/>
        <end position="89"/>
    </location>
</feature>
<feature type="region of interest" description="Disordered" evidence="1">
    <location>
        <begin position="75"/>
        <end position="98"/>
    </location>
</feature>
<evidence type="ECO:0000313" key="3">
    <source>
        <dbReference type="Proteomes" id="UP001430953"/>
    </source>
</evidence>
<reference evidence="2 3" key="1">
    <citation type="submission" date="2023-03" db="EMBL/GenBank/DDBJ databases">
        <title>High recombination rates correlate with genetic variation in Cardiocondyla obscurior ants.</title>
        <authorList>
            <person name="Errbii M."/>
        </authorList>
    </citation>
    <scope>NUCLEOTIDE SEQUENCE [LARGE SCALE GENOMIC DNA]</scope>
    <source>
        <strain evidence="2">Alpha-2009</strain>
        <tissue evidence="2">Whole body</tissue>
    </source>
</reference>
<dbReference type="AlphaFoldDB" id="A0AAW2EEQ4"/>
<dbReference type="Proteomes" id="UP001430953">
    <property type="component" value="Unassembled WGS sequence"/>
</dbReference>
<evidence type="ECO:0000256" key="1">
    <source>
        <dbReference type="SAM" id="MobiDB-lite"/>
    </source>
</evidence>
<proteinExistence type="predicted"/>
<sequence>MAVEAIAGNSVRAVANLPISPAFSFRYRFCDRRESQFSNSVTWIQVRSDFRKSGINAGKLPPFLPQYRHASIPVRSQLRRRAERKGQKKKKEEGKRENRVIEASRLFNDIARPS</sequence>
<protein>
    <submittedName>
        <fullName evidence="2">Uncharacterized protein</fullName>
    </submittedName>
</protein>